<dbReference type="PANTHER" id="PTHR48112:SF22">
    <property type="entry name" value="MITOCHONDRIAL TRANSCRIPTION FACTOR A, ISOFORM B"/>
    <property type="match status" value="1"/>
</dbReference>
<dbReference type="Gene3D" id="6.10.140.2220">
    <property type="match status" value="1"/>
</dbReference>
<feature type="domain" description="MYND-type" evidence="9">
    <location>
        <begin position="397"/>
        <end position="441"/>
    </location>
</feature>
<organism evidence="10 11">
    <name type="scientific">Chaetoceros tenuissimus</name>
    <dbReference type="NCBI Taxonomy" id="426638"/>
    <lineage>
        <taxon>Eukaryota</taxon>
        <taxon>Sar</taxon>
        <taxon>Stramenopiles</taxon>
        <taxon>Ochrophyta</taxon>
        <taxon>Bacillariophyta</taxon>
        <taxon>Coscinodiscophyceae</taxon>
        <taxon>Chaetocerotophycidae</taxon>
        <taxon>Chaetocerotales</taxon>
        <taxon>Chaetocerotaceae</taxon>
        <taxon>Chaetoceros</taxon>
    </lineage>
</organism>
<evidence type="ECO:0000256" key="5">
    <source>
        <dbReference type="PROSITE-ProRule" id="PRU00134"/>
    </source>
</evidence>
<keyword evidence="1" id="KW-0479">Metal-binding</keyword>
<dbReference type="Gene3D" id="1.10.30.10">
    <property type="entry name" value="High mobility group box domain"/>
    <property type="match status" value="1"/>
</dbReference>
<dbReference type="AlphaFoldDB" id="A0AAD3H2N1"/>
<name>A0AAD3H2N1_9STRA</name>
<feature type="compositionally biased region" description="Acidic residues" evidence="7">
    <location>
        <begin position="129"/>
        <end position="139"/>
    </location>
</feature>
<feature type="region of interest" description="Disordered" evidence="7">
    <location>
        <begin position="115"/>
        <end position="145"/>
    </location>
</feature>
<evidence type="ECO:0000259" key="8">
    <source>
        <dbReference type="PROSITE" id="PS50118"/>
    </source>
</evidence>
<dbReference type="GO" id="GO:0005634">
    <property type="term" value="C:nucleus"/>
    <property type="evidence" value="ECO:0007669"/>
    <property type="project" value="UniProtKB-UniRule"/>
</dbReference>
<feature type="DNA-binding region" description="HMG box" evidence="6">
    <location>
        <begin position="56"/>
        <end position="125"/>
    </location>
</feature>
<keyword evidence="4 6" id="KW-0238">DNA-binding</keyword>
<dbReference type="Proteomes" id="UP001054902">
    <property type="component" value="Unassembled WGS sequence"/>
</dbReference>
<evidence type="ECO:0000256" key="4">
    <source>
        <dbReference type="ARBA" id="ARBA00023125"/>
    </source>
</evidence>
<accession>A0AAD3H2N1</accession>
<dbReference type="SUPFAM" id="SSF47095">
    <property type="entry name" value="HMG-box"/>
    <property type="match status" value="1"/>
</dbReference>
<comment type="caution">
    <text evidence="10">The sequence shown here is derived from an EMBL/GenBank/DDBJ whole genome shotgun (WGS) entry which is preliminary data.</text>
</comment>
<keyword evidence="3" id="KW-0862">Zinc</keyword>
<evidence type="ECO:0000256" key="3">
    <source>
        <dbReference type="ARBA" id="ARBA00022833"/>
    </source>
</evidence>
<dbReference type="PROSITE" id="PS50865">
    <property type="entry name" value="ZF_MYND_2"/>
    <property type="match status" value="1"/>
</dbReference>
<keyword evidence="6" id="KW-0539">Nucleus</keyword>
<dbReference type="InterPro" id="IPR050342">
    <property type="entry name" value="HMGB"/>
</dbReference>
<proteinExistence type="predicted"/>
<dbReference type="Pfam" id="PF00505">
    <property type="entry name" value="HMG_box"/>
    <property type="match status" value="1"/>
</dbReference>
<dbReference type="SUPFAM" id="SSF144232">
    <property type="entry name" value="HIT/MYND zinc finger-like"/>
    <property type="match status" value="1"/>
</dbReference>
<dbReference type="GO" id="GO:0008270">
    <property type="term" value="F:zinc ion binding"/>
    <property type="evidence" value="ECO:0007669"/>
    <property type="project" value="UniProtKB-KW"/>
</dbReference>
<dbReference type="InterPro" id="IPR036910">
    <property type="entry name" value="HMG_box_dom_sf"/>
</dbReference>
<protein>
    <recommendedName>
        <fullName evidence="12">MYND-type domain-containing protein</fullName>
    </recommendedName>
</protein>
<keyword evidence="2 5" id="KW-0863">Zinc-finger</keyword>
<gene>
    <name evidence="10" type="ORF">CTEN210_04329</name>
</gene>
<evidence type="ECO:0000256" key="7">
    <source>
        <dbReference type="SAM" id="MobiDB-lite"/>
    </source>
</evidence>
<dbReference type="SMART" id="SM00398">
    <property type="entry name" value="HMG"/>
    <property type="match status" value="1"/>
</dbReference>
<evidence type="ECO:0000313" key="10">
    <source>
        <dbReference type="EMBL" id="GFH47853.1"/>
    </source>
</evidence>
<evidence type="ECO:0000313" key="11">
    <source>
        <dbReference type="Proteomes" id="UP001054902"/>
    </source>
</evidence>
<feature type="domain" description="HMG box" evidence="8">
    <location>
        <begin position="56"/>
        <end position="125"/>
    </location>
</feature>
<evidence type="ECO:0000256" key="2">
    <source>
        <dbReference type="ARBA" id="ARBA00022771"/>
    </source>
</evidence>
<dbReference type="EMBL" id="BLLK01000023">
    <property type="protein sequence ID" value="GFH47853.1"/>
    <property type="molecule type" value="Genomic_DNA"/>
</dbReference>
<feature type="region of interest" description="Disordered" evidence="7">
    <location>
        <begin position="1"/>
        <end position="57"/>
    </location>
</feature>
<reference evidence="10 11" key="1">
    <citation type="journal article" date="2021" name="Sci. Rep.">
        <title>The genome of the diatom Chaetoceros tenuissimus carries an ancient integrated fragment of an extant virus.</title>
        <authorList>
            <person name="Hongo Y."/>
            <person name="Kimura K."/>
            <person name="Takaki Y."/>
            <person name="Yoshida Y."/>
            <person name="Baba S."/>
            <person name="Kobayashi G."/>
            <person name="Nagasaki K."/>
            <person name="Hano T."/>
            <person name="Tomaru Y."/>
        </authorList>
    </citation>
    <scope>NUCLEOTIDE SEQUENCE [LARGE SCALE GENOMIC DNA]</scope>
    <source>
        <strain evidence="10 11">NIES-3715</strain>
    </source>
</reference>
<dbReference type="GO" id="GO:0003677">
    <property type="term" value="F:DNA binding"/>
    <property type="evidence" value="ECO:0007669"/>
    <property type="project" value="UniProtKB-UniRule"/>
</dbReference>
<evidence type="ECO:0000256" key="1">
    <source>
        <dbReference type="ARBA" id="ARBA00022723"/>
    </source>
</evidence>
<keyword evidence="11" id="KW-1185">Reference proteome</keyword>
<evidence type="ECO:0000256" key="6">
    <source>
        <dbReference type="PROSITE-ProRule" id="PRU00267"/>
    </source>
</evidence>
<dbReference type="CDD" id="cd01390">
    <property type="entry name" value="HMG-box_NHP6-like"/>
    <property type="match status" value="1"/>
</dbReference>
<evidence type="ECO:0000259" key="9">
    <source>
        <dbReference type="PROSITE" id="PS50865"/>
    </source>
</evidence>
<dbReference type="InterPro" id="IPR009071">
    <property type="entry name" value="HMG_box_dom"/>
</dbReference>
<dbReference type="PROSITE" id="PS50118">
    <property type="entry name" value="HMG_BOX_2"/>
    <property type="match status" value="1"/>
</dbReference>
<dbReference type="PANTHER" id="PTHR48112">
    <property type="entry name" value="HIGH MOBILITY GROUP PROTEIN DSP1"/>
    <property type="match status" value="1"/>
</dbReference>
<dbReference type="InterPro" id="IPR002893">
    <property type="entry name" value="Znf_MYND"/>
</dbReference>
<evidence type="ECO:0008006" key="12">
    <source>
        <dbReference type="Google" id="ProtNLM"/>
    </source>
</evidence>
<dbReference type="PROSITE" id="PS01360">
    <property type="entry name" value="ZF_MYND_1"/>
    <property type="match status" value="1"/>
</dbReference>
<sequence length="638" mass="74202">MGKKSKRRTGKQERRSHQKKAGAGGRVEDVSQQGASAEDVRVRVMPRRKKKDPNAPKRACSAYLYYASAMRPVVEQEFPDFLSFGEKQKKIAEKFKALTDYERAQYDDMAAKDRERYEREMEKYTPPSDDSDNDSDYDSDVPPGNLKEKEVVKVKAVASPKDHAPQETLLQQIMDESDPLGINQMLDEILEDFTMWSLSDKADLTPKNFEKMAPHTAKMVISEDFSIELIMGLREKFINDLDLGLKFFQLSKGTEILIEEVNFGSEEDEDAFGREMVEMGIEKRKVCFDPPINIYESFQEVAEKWKESRKACFDECRFYEMPVSEFRSIFENMMLKFVSDEDMMLKFAKDLDMSEYQDGKLFRKFFSHPSTRTQEAKDELEKLLVSLLTLYREMNTCWECKKLGIWLWGNPPICGSCKCATYCSRECQVKHWREGKHKECCESLCLKWSSFQRRKKRVGRALYKDRVYTKPIKVNGIEKECFLHPCESIDYYLCTYACDKHNENDPSSMDVFYENLAKLACGGKHLLFGNETISSKLEEKIRTSYDDVISEFDIKSLVKGELDAMMSSLENLVHTETALTEDELKEISKELSVDRFITLYICFEPLNLGDQMCNKFEIEADLLKKVKSQHDKMKLRMK</sequence>